<proteinExistence type="predicted"/>
<sequence>MNYIAKLRKLGEAEQKLQDLMVHCENGKSMKFSKFQKDFDFLRFKLQGYELTPKSKEAVAKARSEFLKAKKEVKKRS</sequence>
<accession>A0A222MX54</accession>
<name>A0A222MX54_9BACT</name>
<protein>
    <submittedName>
        <fullName evidence="1">Uncharacterized protein</fullName>
    </submittedName>
</protein>
<gene>
    <name evidence="1" type="ORF">CAV_0583</name>
</gene>
<dbReference type="Proteomes" id="UP000201169">
    <property type="component" value="Chromosome"/>
</dbReference>
<keyword evidence="2" id="KW-1185">Reference proteome</keyword>
<dbReference type="KEGG" id="cavi:CAV_0583"/>
<organism evidence="1 2">
    <name type="scientific">Campylobacter avium LMG 24591</name>
    <dbReference type="NCBI Taxonomy" id="522484"/>
    <lineage>
        <taxon>Bacteria</taxon>
        <taxon>Pseudomonadati</taxon>
        <taxon>Campylobacterota</taxon>
        <taxon>Epsilonproteobacteria</taxon>
        <taxon>Campylobacterales</taxon>
        <taxon>Campylobacteraceae</taxon>
        <taxon>Campylobacter</taxon>
    </lineage>
</organism>
<dbReference type="AlphaFoldDB" id="A0A222MX54"/>
<evidence type="ECO:0000313" key="1">
    <source>
        <dbReference type="EMBL" id="ASQ30250.1"/>
    </source>
</evidence>
<dbReference type="EMBL" id="CP022347">
    <property type="protein sequence ID" value="ASQ30250.1"/>
    <property type="molecule type" value="Genomic_DNA"/>
</dbReference>
<dbReference type="RefSeq" id="WP_094325020.1">
    <property type="nucleotide sequence ID" value="NZ_CP022347.1"/>
</dbReference>
<evidence type="ECO:0000313" key="2">
    <source>
        <dbReference type="Proteomes" id="UP000201169"/>
    </source>
</evidence>
<reference evidence="1 2" key="1">
    <citation type="submission" date="2017-07" db="EMBL/GenBank/DDBJ databases">
        <title>Analysis of two Campylobacter avium genomes and identification of a novel hippuricase gene.</title>
        <authorList>
            <person name="Miller W.G."/>
            <person name="Chapman M.H."/>
            <person name="Yee E."/>
            <person name="Revez J."/>
            <person name="Bono J.L."/>
            <person name="Rossi M."/>
        </authorList>
    </citation>
    <scope>NUCLEOTIDE SEQUENCE [LARGE SCALE GENOMIC DNA]</scope>
    <source>
        <strain evidence="1 2">LMG 24591</strain>
    </source>
</reference>